<accession>A0A284VUI5</accession>
<dbReference type="EMBL" id="FZMP01000242">
    <property type="protein sequence ID" value="SNQ62827.1"/>
    <property type="molecule type" value="Genomic_DNA"/>
</dbReference>
<keyword evidence="2" id="KW-1185">Reference proteome</keyword>
<dbReference type="RefSeq" id="WP_096207343.1">
    <property type="nucleotide sequence ID" value="NZ_FZMP01000242.1"/>
</dbReference>
<evidence type="ECO:0000313" key="1">
    <source>
        <dbReference type="EMBL" id="SNQ62827.1"/>
    </source>
</evidence>
<name>A0A284VUI5_9EURY</name>
<organism evidence="1 2">
    <name type="scientific">Candidatus Methanoperedens nitratireducens</name>
    <dbReference type="NCBI Taxonomy" id="1392998"/>
    <lineage>
        <taxon>Archaea</taxon>
        <taxon>Methanobacteriati</taxon>
        <taxon>Methanobacteriota</taxon>
        <taxon>Stenosarchaea group</taxon>
        <taxon>Methanomicrobia</taxon>
        <taxon>Methanosarcinales</taxon>
        <taxon>ANME-2 cluster</taxon>
        <taxon>Candidatus Methanoperedentaceae</taxon>
        <taxon>Candidatus Methanoperedens</taxon>
    </lineage>
</organism>
<gene>
    <name evidence="1" type="ORF">MNV_910001</name>
</gene>
<evidence type="ECO:0000313" key="2">
    <source>
        <dbReference type="Proteomes" id="UP000218615"/>
    </source>
</evidence>
<dbReference type="Proteomes" id="UP000218615">
    <property type="component" value="Unassembled WGS sequence"/>
</dbReference>
<protein>
    <submittedName>
        <fullName evidence="1">Uncharacterized protein</fullName>
    </submittedName>
</protein>
<dbReference type="OrthoDB" id="148863at2157"/>
<dbReference type="AlphaFoldDB" id="A0A284VUI5"/>
<dbReference type="STRING" id="1392998.ANME2D_01892"/>
<sequence length="108" mass="12448">MEFKEINVPEGIVQQIGHEGTFADITVDVGNGNHIYPNANLDVLYEDTLENIEKMLGQVPGFMKLLPKKVLIHNWSSWKRVEEINMERARYLLNTDEMLEEMLSGTQE</sequence>
<reference evidence="2" key="1">
    <citation type="submission" date="2017-06" db="EMBL/GenBank/DDBJ databases">
        <authorList>
            <person name="Cremers G."/>
        </authorList>
    </citation>
    <scope>NUCLEOTIDE SEQUENCE [LARGE SCALE GENOMIC DNA]</scope>
</reference>
<proteinExistence type="predicted"/>